<dbReference type="GeneID" id="73902692"/>
<protein>
    <submittedName>
        <fullName evidence="1">DUF433 domain-containing protein</fullName>
    </submittedName>
</protein>
<dbReference type="AlphaFoldDB" id="A0ABD5NPT7"/>
<keyword evidence="2" id="KW-1185">Reference proteome</keyword>
<dbReference type="InterPro" id="IPR009057">
    <property type="entry name" value="Homeodomain-like_sf"/>
</dbReference>
<dbReference type="InterPro" id="IPR007367">
    <property type="entry name" value="DUF433"/>
</dbReference>
<dbReference type="PANTHER" id="PTHR34849">
    <property type="entry name" value="SSL5025 PROTEIN"/>
    <property type="match status" value="1"/>
</dbReference>
<sequence>MTAIVRTDDVLGGDPRIEGTRIGVLHVFDLVIAGTSTPEDAADQLGIGLGDVYGALSYYYDHADEMARIRARHESLEDELAERTVQPPTAVE</sequence>
<accession>A0ABD5NPT7</accession>
<dbReference type="RefSeq" id="WP_256533561.1">
    <property type="nucleotide sequence ID" value="NZ_CP101824.1"/>
</dbReference>
<evidence type="ECO:0000313" key="2">
    <source>
        <dbReference type="Proteomes" id="UP001595846"/>
    </source>
</evidence>
<proteinExistence type="predicted"/>
<dbReference type="InterPro" id="IPR036388">
    <property type="entry name" value="WH-like_DNA-bd_sf"/>
</dbReference>
<name>A0ABD5NPT7_9EURY</name>
<gene>
    <name evidence="1" type="ORF">ACFOUR_11770</name>
</gene>
<reference evidence="1 2" key="1">
    <citation type="journal article" date="2019" name="Int. J. Syst. Evol. Microbiol.">
        <title>The Global Catalogue of Microorganisms (GCM) 10K type strain sequencing project: providing services to taxonomists for standard genome sequencing and annotation.</title>
        <authorList>
            <consortium name="The Broad Institute Genomics Platform"/>
            <consortium name="The Broad Institute Genome Sequencing Center for Infectious Disease"/>
            <person name="Wu L."/>
            <person name="Ma J."/>
        </authorList>
    </citation>
    <scope>NUCLEOTIDE SEQUENCE [LARGE SCALE GENOMIC DNA]</scope>
    <source>
        <strain evidence="1 2">IBRC-M 10256</strain>
    </source>
</reference>
<dbReference type="Pfam" id="PF04255">
    <property type="entry name" value="DUF433"/>
    <property type="match status" value="1"/>
</dbReference>
<dbReference type="PANTHER" id="PTHR34849:SF1">
    <property type="entry name" value="SLR0770 PROTEIN"/>
    <property type="match status" value="1"/>
</dbReference>
<dbReference type="Gene3D" id="1.10.10.10">
    <property type="entry name" value="Winged helix-like DNA-binding domain superfamily/Winged helix DNA-binding domain"/>
    <property type="match status" value="1"/>
</dbReference>
<comment type="caution">
    <text evidence="1">The sequence shown here is derived from an EMBL/GenBank/DDBJ whole genome shotgun (WGS) entry which is preliminary data.</text>
</comment>
<dbReference type="EMBL" id="JBHSAQ010000010">
    <property type="protein sequence ID" value="MFC3959042.1"/>
    <property type="molecule type" value="Genomic_DNA"/>
</dbReference>
<organism evidence="1 2">
    <name type="scientific">Halovivax cerinus</name>
    <dbReference type="NCBI Taxonomy" id="1487865"/>
    <lineage>
        <taxon>Archaea</taxon>
        <taxon>Methanobacteriati</taxon>
        <taxon>Methanobacteriota</taxon>
        <taxon>Stenosarchaea group</taxon>
        <taxon>Halobacteria</taxon>
        <taxon>Halobacteriales</taxon>
        <taxon>Natrialbaceae</taxon>
        <taxon>Halovivax</taxon>
    </lineage>
</organism>
<dbReference type="Proteomes" id="UP001595846">
    <property type="component" value="Unassembled WGS sequence"/>
</dbReference>
<evidence type="ECO:0000313" key="1">
    <source>
        <dbReference type="EMBL" id="MFC3959042.1"/>
    </source>
</evidence>
<dbReference type="SUPFAM" id="SSF46689">
    <property type="entry name" value="Homeodomain-like"/>
    <property type="match status" value="1"/>
</dbReference>